<dbReference type="InterPro" id="IPR005143">
    <property type="entry name" value="TF_LuxR_autoind-bd_dom"/>
</dbReference>
<proteinExistence type="predicted"/>
<dbReference type="Pfam" id="PF00196">
    <property type="entry name" value="GerE"/>
    <property type="match status" value="1"/>
</dbReference>
<protein>
    <submittedName>
        <fullName evidence="5">Autoinducer binding domain-containing protein</fullName>
    </submittedName>
</protein>
<keyword evidence="1" id="KW-0805">Transcription regulation</keyword>
<dbReference type="SMART" id="SM00421">
    <property type="entry name" value="HTH_LUXR"/>
    <property type="match status" value="1"/>
</dbReference>
<dbReference type="InterPro" id="IPR016032">
    <property type="entry name" value="Sig_transdc_resp-reg_C-effctor"/>
</dbReference>
<dbReference type="RefSeq" id="WP_200983732.1">
    <property type="nucleotide sequence ID" value="NZ_CP064654.1"/>
</dbReference>
<dbReference type="InterPro" id="IPR000792">
    <property type="entry name" value="Tscrpt_reg_LuxR_C"/>
</dbReference>
<feature type="domain" description="HTH luxR-type" evidence="4">
    <location>
        <begin position="166"/>
        <end position="231"/>
    </location>
</feature>
<dbReference type="Gene3D" id="3.30.450.80">
    <property type="entry name" value="Transcription factor LuxR-like, autoinducer-binding domain"/>
    <property type="match status" value="1"/>
</dbReference>
<dbReference type="AlphaFoldDB" id="A0A7S8F6F7"/>
<dbReference type="EMBL" id="CP064654">
    <property type="protein sequence ID" value="QPC99937.1"/>
    <property type="molecule type" value="Genomic_DNA"/>
</dbReference>
<evidence type="ECO:0000313" key="6">
    <source>
        <dbReference type="Proteomes" id="UP000594459"/>
    </source>
</evidence>
<dbReference type="GO" id="GO:0006355">
    <property type="term" value="P:regulation of DNA-templated transcription"/>
    <property type="evidence" value="ECO:0007669"/>
    <property type="project" value="InterPro"/>
</dbReference>
<dbReference type="KEGG" id="qso:IRL76_05220"/>
<organism evidence="5 6">
    <name type="scientific">Qipengyuania soli</name>
    <dbReference type="NCBI Taxonomy" id="2782568"/>
    <lineage>
        <taxon>Bacteria</taxon>
        <taxon>Pseudomonadati</taxon>
        <taxon>Pseudomonadota</taxon>
        <taxon>Alphaproteobacteria</taxon>
        <taxon>Sphingomonadales</taxon>
        <taxon>Erythrobacteraceae</taxon>
        <taxon>Qipengyuania</taxon>
    </lineage>
</organism>
<evidence type="ECO:0000259" key="4">
    <source>
        <dbReference type="PROSITE" id="PS50043"/>
    </source>
</evidence>
<gene>
    <name evidence="5" type="ORF">IRL76_05220</name>
</gene>
<dbReference type="PROSITE" id="PS00622">
    <property type="entry name" value="HTH_LUXR_1"/>
    <property type="match status" value="1"/>
</dbReference>
<dbReference type="Gene3D" id="1.10.10.10">
    <property type="entry name" value="Winged helix-like DNA-binding domain superfamily/Winged helix DNA-binding domain"/>
    <property type="match status" value="1"/>
</dbReference>
<dbReference type="Proteomes" id="UP000594459">
    <property type="component" value="Chromosome"/>
</dbReference>
<dbReference type="PANTHER" id="PTHR44688">
    <property type="entry name" value="DNA-BINDING TRANSCRIPTIONAL ACTIVATOR DEVR_DOSR"/>
    <property type="match status" value="1"/>
</dbReference>
<evidence type="ECO:0000256" key="1">
    <source>
        <dbReference type="ARBA" id="ARBA00023015"/>
    </source>
</evidence>
<evidence type="ECO:0000256" key="3">
    <source>
        <dbReference type="ARBA" id="ARBA00023163"/>
    </source>
</evidence>
<dbReference type="Pfam" id="PF03472">
    <property type="entry name" value="Autoind_bind"/>
    <property type="match status" value="1"/>
</dbReference>
<sequence length="235" mass="26277">MLDTLLEIEKLTDVGAVLLLASEFASGLGAVRQSYHFSPVLDSANSDRTAVVASGFADEWMDLYHRDFRSHDPIPERTMRHGQRISWREAMELEENTPEHEAYFSAMRDHGLHHGFGLPLFGPGGREAYASFDFDRPMESADAPMLAKLGAVAQASQARVSRLLNEGRESPVLSDRETEVLRWLARGKSVTEIATILDLSPETVRTYSKRLHDKLGAHNRVGAIIRALKLNLLRL</sequence>
<evidence type="ECO:0000256" key="2">
    <source>
        <dbReference type="ARBA" id="ARBA00023125"/>
    </source>
</evidence>
<keyword evidence="3" id="KW-0804">Transcription</keyword>
<dbReference type="PANTHER" id="PTHR44688:SF16">
    <property type="entry name" value="DNA-BINDING TRANSCRIPTIONAL ACTIVATOR DEVR_DOSR"/>
    <property type="match status" value="1"/>
</dbReference>
<name>A0A7S8F6F7_9SPHN</name>
<dbReference type="InterPro" id="IPR036693">
    <property type="entry name" value="TF_LuxR_autoind-bd_dom_sf"/>
</dbReference>
<dbReference type="CDD" id="cd06170">
    <property type="entry name" value="LuxR_C_like"/>
    <property type="match status" value="1"/>
</dbReference>
<dbReference type="InterPro" id="IPR036388">
    <property type="entry name" value="WH-like_DNA-bd_sf"/>
</dbReference>
<keyword evidence="2" id="KW-0238">DNA-binding</keyword>
<dbReference type="SUPFAM" id="SSF75516">
    <property type="entry name" value="Pheromone-binding domain of LuxR-like quorum-sensing transcription factors"/>
    <property type="match status" value="1"/>
</dbReference>
<dbReference type="GO" id="GO:0003677">
    <property type="term" value="F:DNA binding"/>
    <property type="evidence" value="ECO:0007669"/>
    <property type="project" value="UniProtKB-KW"/>
</dbReference>
<dbReference type="PRINTS" id="PR00038">
    <property type="entry name" value="HTHLUXR"/>
</dbReference>
<keyword evidence="6" id="KW-1185">Reference proteome</keyword>
<dbReference type="SUPFAM" id="SSF46894">
    <property type="entry name" value="C-terminal effector domain of the bipartite response regulators"/>
    <property type="match status" value="1"/>
</dbReference>
<accession>A0A7S8F6F7</accession>
<dbReference type="PROSITE" id="PS50043">
    <property type="entry name" value="HTH_LUXR_2"/>
    <property type="match status" value="1"/>
</dbReference>
<evidence type="ECO:0000313" key="5">
    <source>
        <dbReference type="EMBL" id="QPC99937.1"/>
    </source>
</evidence>
<reference evidence="5 6" key="1">
    <citation type="submission" date="2020-11" db="EMBL/GenBank/DDBJ databases">
        <title>The genome sequence of Erythrobacter sp. 6D36.</title>
        <authorList>
            <person name="Liu Y."/>
        </authorList>
    </citation>
    <scope>NUCLEOTIDE SEQUENCE [LARGE SCALE GENOMIC DNA]</scope>
    <source>
        <strain evidence="5 6">6D36</strain>
    </source>
</reference>